<dbReference type="EMBL" id="JARBDR010000918">
    <property type="protein sequence ID" value="KAJ8301460.1"/>
    <property type="molecule type" value="Genomic_DNA"/>
</dbReference>
<dbReference type="InterPro" id="IPR002018">
    <property type="entry name" value="CarbesteraseB"/>
</dbReference>
<keyword evidence="2 3" id="KW-0378">Hydrolase</keyword>
<evidence type="ECO:0000259" key="4">
    <source>
        <dbReference type="Pfam" id="PF00135"/>
    </source>
</evidence>
<dbReference type="Proteomes" id="UP001217089">
    <property type="component" value="Unassembled WGS sequence"/>
</dbReference>
<reference evidence="5 6" key="1">
    <citation type="submission" date="2022-12" db="EMBL/GenBank/DDBJ databases">
        <title>Chromosome-level genome of Tegillarca granosa.</title>
        <authorList>
            <person name="Kim J."/>
        </authorList>
    </citation>
    <scope>NUCLEOTIDE SEQUENCE [LARGE SCALE GENOMIC DNA]</scope>
    <source>
        <strain evidence="5">Teg-2019</strain>
        <tissue evidence="5">Adductor muscle</tissue>
    </source>
</reference>
<dbReference type="InterPro" id="IPR029058">
    <property type="entry name" value="AB_hydrolase_fold"/>
</dbReference>
<keyword evidence="6" id="KW-1185">Reference proteome</keyword>
<dbReference type="PROSITE" id="PS00122">
    <property type="entry name" value="CARBOXYLESTERASE_B_1"/>
    <property type="match status" value="1"/>
</dbReference>
<name>A0ABQ9E8F7_TEGGR</name>
<evidence type="ECO:0000313" key="5">
    <source>
        <dbReference type="EMBL" id="KAJ8301460.1"/>
    </source>
</evidence>
<evidence type="ECO:0000256" key="3">
    <source>
        <dbReference type="RuleBase" id="RU361235"/>
    </source>
</evidence>
<dbReference type="SUPFAM" id="SSF53474">
    <property type="entry name" value="alpha/beta-Hydrolases"/>
    <property type="match status" value="1"/>
</dbReference>
<organism evidence="5 6">
    <name type="scientific">Tegillarca granosa</name>
    <name type="common">Malaysian cockle</name>
    <name type="synonym">Anadara granosa</name>
    <dbReference type="NCBI Taxonomy" id="220873"/>
    <lineage>
        <taxon>Eukaryota</taxon>
        <taxon>Metazoa</taxon>
        <taxon>Spiralia</taxon>
        <taxon>Lophotrochozoa</taxon>
        <taxon>Mollusca</taxon>
        <taxon>Bivalvia</taxon>
        <taxon>Autobranchia</taxon>
        <taxon>Pteriomorphia</taxon>
        <taxon>Arcoida</taxon>
        <taxon>Arcoidea</taxon>
        <taxon>Arcidae</taxon>
        <taxon>Tegillarca</taxon>
    </lineage>
</organism>
<accession>A0ABQ9E8F7</accession>
<dbReference type="Gene3D" id="3.40.50.1820">
    <property type="entry name" value="alpha/beta hydrolase"/>
    <property type="match status" value="1"/>
</dbReference>
<dbReference type="Pfam" id="PF00135">
    <property type="entry name" value="COesterase"/>
    <property type="match status" value="1"/>
</dbReference>
<evidence type="ECO:0000313" key="6">
    <source>
        <dbReference type="Proteomes" id="UP001217089"/>
    </source>
</evidence>
<sequence length="128" mass="14010">MAEHIHEALEIEDDRSIGNYGIWDQIEAIKWVKQNIASFGGDSDRITIFGESAGGYSVGLLSLLPATKGIFNRVIAESGVALSPRALSREASKTFDIIAKSLNCATDNKTIMECLRNRQVDEYTTVSS</sequence>
<comment type="caution">
    <text evidence="5">The sequence shown here is derived from an EMBL/GenBank/DDBJ whole genome shotgun (WGS) entry which is preliminary data.</text>
</comment>
<evidence type="ECO:0000256" key="2">
    <source>
        <dbReference type="ARBA" id="ARBA00022801"/>
    </source>
</evidence>
<dbReference type="EC" id="3.1.1.-" evidence="3"/>
<protein>
    <recommendedName>
        <fullName evidence="3">Carboxylic ester hydrolase</fullName>
        <ecNumber evidence="3">3.1.1.-</ecNumber>
    </recommendedName>
</protein>
<evidence type="ECO:0000256" key="1">
    <source>
        <dbReference type="ARBA" id="ARBA00005964"/>
    </source>
</evidence>
<dbReference type="PANTHER" id="PTHR43903">
    <property type="entry name" value="NEUROLIGIN"/>
    <property type="match status" value="1"/>
</dbReference>
<feature type="domain" description="Carboxylesterase type B" evidence="4">
    <location>
        <begin position="11"/>
        <end position="125"/>
    </location>
</feature>
<feature type="non-terminal residue" evidence="5">
    <location>
        <position position="128"/>
    </location>
</feature>
<dbReference type="InterPro" id="IPR019826">
    <property type="entry name" value="Carboxylesterase_B_AS"/>
</dbReference>
<comment type="similarity">
    <text evidence="1 3">Belongs to the type-B carboxylesterase/lipase family.</text>
</comment>
<dbReference type="InterPro" id="IPR051093">
    <property type="entry name" value="Neuroligin/BSAL"/>
</dbReference>
<gene>
    <name evidence="5" type="ORF">KUTeg_020447</name>
</gene>
<proteinExistence type="inferred from homology"/>